<dbReference type="InterPro" id="IPR011611">
    <property type="entry name" value="PfkB_dom"/>
</dbReference>
<dbReference type="Gene3D" id="3.40.1190.20">
    <property type="match status" value="1"/>
</dbReference>
<keyword evidence="6" id="KW-1185">Reference proteome</keyword>
<dbReference type="Proteomes" id="UP000617951">
    <property type="component" value="Unassembled WGS sequence"/>
</dbReference>
<protein>
    <submittedName>
        <fullName evidence="5">Carbohydrate kinase</fullName>
    </submittedName>
</protein>
<dbReference type="AlphaFoldDB" id="A0A926DJE4"/>
<evidence type="ECO:0000313" key="5">
    <source>
        <dbReference type="EMBL" id="MBC8538852.1"/>
    </source>
</evidence>
<evidence type="ECO:0000256" key="2">
    <source>
        <dbReference type="ARBA" id="ARBA00022679"/>
    </source>
</evidence>
<dbReference type="PROSITE" id="PS00584">
    <property type="entry name" value="PFKB_KINASES_2"/>
    <property type="match status" value="1"/>
</dbReference>
<proteinExistence type="inferred from homology"/>
<dbReference type="PANTHER" id="PTHR43320">
    <property type="entry name" value="SUGAR KINASE"/>
    <property type="match status" value="1"/>
</dbReference>
<evidence type="ECO:0000256" key="3">
    <source>
        <dbReference type="ARBA" id="ARBA00022777"/>
    </source>
</evidence>
<organism evidence="5 6">
    <name type="scientific">Guopingia tenuis</name>
    <dbReference type="NCBI Taxonomy" id="2763656"/>
    <lineage>
        <taxon>Bacteria</taxon>
        <taxon>Bacillati</taxon>
        <taxon>Bacillota</taxon>
        <taxon>Clostridia</taxon>
        <taxon>Christensenellales</taxon>
        <taxon>Christensenellaceae</taxon>
        <taxon>Guopingia</taxon>
    </lineage>
</organism>
<accession>A0A926DJE4</accession>
<evidence type="ECO:0000259" key="4">
    <source>
        <dbReference type="Pfam" id="PF00294"/>
    </source>
</evidence>
<dbReference type="InterPro" id="IPR002173">
    <property type="entry name" value="Carboh/pur_kinase_PfkB_CS"/>
</dbReference>
<reference evidence="5" key="1">
    <citation type="submission" date="2020-08" db="EMBL/GenBank/DDBJ databases">
        <title>Genome public.</title>
        <authorList>
            <person name="Liu C."/>
            <person name="Sun Q."/>
        </authorList>
    </citation>
    <scope>NUCLEOTIDE SEQUENCE</scope>
    <source>
        <strain evidence="5">NSJ-63</strain>
    </source>
</reference>
<comment type="similarity">
    <text evidence="1">Belongs to the carbohydrate kinase PfkB family.</text>
</comment>
<dbReference type="InterPro" id="IPR029056">
    <property type="entry name" value="Ribokinase-like"/>
</dbReference>
<gene>
    <name evidence="5" type="ORF">H8693_07880</name>
</gene>
<comment type="caution">
    <text evidence="5">The sequence shown here is derived from an EMBL/GenBank/DDBJ whole genome shotgun (WGS) entry which is preliminary data.</text>
</comment>
<evidence type="ECO:0000313" key="6">
    <source>
        <dbReference type="Proteomes" id="UP000617951"/>
    </source>
</evidence>
<dbReference type="Pfam" id="PF00294">
    <property type="entry name" value="PfkB"/>
    <property type="match status" value="1"/>
</dbReference>
<evidence type="ECO:0000256" key="1">
    <source>
        <dbReference type="ARBA" id="ARBA00010688"/>
    </source>
</evidence>
<dbReference type="GO" id="GO:0016301">
    <property type="term" value="F:kinase activity"/>
    <property type="evidence" value="ECO:0007669"/>
    <property type="project" value="UniProtKB-KW"/>
</dbReference>
<dbReference type="EMBL" id="JACRSS010000003">
    <property type="protein sequence ID" value="MBC8538852.1"/>
    <property type="molecule type" value="Genomic_DNA"/>
</dbReference>
<dbReference type="RefSeq" id="WP_178621622.1">
    <property type="nucleotide sequence ID" value="NZ_JACRSS010000003.1"/>
</dbReference>
<keyword evidence="3 5" id="KW-0418">Kinase</keyword>
<sequence length="276" mass="31112">MRLLCIGDNVADCYLYQRKFYPGGNAVNVAVNCRRNGIGQVAYLGIFGDDDKAAHIRRVLRKENVDISRCRRFYGVSGQPIITLSPEGDRLFSKKFFYTCQNVVSLKFIQPDWDYMAGFDLCHTSCYSFLETELPRIREQCDISFDFSDIHTPQYMEQVCPYIRYAFFSGSHMEEAEIHDLIRRAHALGCEIVGVTRGGQPAVFSRNGQIFEQPVRKVQVVDTMGAGDSFIAGFLTEYSRSGSMEQALSFAADRAAETCTHYGGIGYPAPLKGYLE</sequence>
<dbReference type="SUPFAM" id="SSF53613">
    <property type="entry name" value="Ribokinase-like"/>
    <property type="match status" value="1"/>
</dbReference>
<keyword evidence="2" id="KW-0808">Transferase</keyword>
<feature type="domain" description="Carbohydrate kinase PfkB" evidence="4">
    <location>
        <begin position="17"/>
        <end position="265"/>
    </location>
</feature>
<dbReference type="InterPro" id="IPR052700">
    <property type="entry name" value="Carb_kinase_PfkB-like"/>
</dbReference>
<name>A0A926DJE4_9FIRM</name>